<dbReference type="Pfam" id="PF13516">
    <property type="entry name" value="LRR_6"/>
    <property type="match status" value="8"/>
</dbReference>
<keyword evidence="8" id="KW-0862">Zinc</keyword>
<keyword evidence="6" id="KW-0547">Nucleotide-binding</keyword>
<evidence type="ECO:0000256" key="11">
    <source>
        <dbReference type="SAM" id="MobiDB-lite"/>
    </source>
</evidence>
<dbReference type="GeneTree" id="ENSGT01070000253760"/>
<dbReference type="SUPFAM" id="SSF52540">
    <property type="entry name" value="P-loop containing nucleoside triphosphate hydrolases"/>
    <property type="match status" value="1"/>
</dbReference>
<dbReference type="InterPro" id="IPR027417">
    <property type="entry name" value="P-loop_NTPase"/>
</dbReference>
<dbReference type="InterPro" id="IPR032675">
    <property type="entry name" value="LRR_dom_sf"/>
</dbReference>
<dbReference type="SMART" id="SM00184">
    <property type="entry name" value="RING"/>
    <property type="match status" value="1"/>
</dbReference>
<keyword evidence="2" id="KW-0963">Cytoplasm</keyword>
<evidence type="ECO:0000313" key="15">
    <source>
        <dbReference type="Proteomes" id="UP000694389"/>
    </source>
</evidence>
<evidence type="ECO:0000259" key="13">
    <source>
        <dbReference type="PROSITE" id="PS50837"/>
    </source>
</evidence>
<dbReference type="SUPFAM" id="SSF57850">
    <property type="entry name" value="RING/U-box"/>
    <property type="match status" value="1"/>
</dbReference>
<dbReference type="GO" id="GO:0005737">
    <property type="term" value="C:cytoplasm"/>
    <property type="evidence" value="ECO:0007669"/>
    <property type="project" value="UniProtKB-SubCell"/>
</dbReference>
<comment type="subcellular location">
    <subcellularLocation>
        <location evidence="1">Cytoplasm</location>
    </subcellularLocation>
</comment>
<name>A0A8P4GJR5_DICLA</name>
<evidence type="ECO:0000256" key="10">
    <source>
        <dbReference type="PROSITE-ProRule" id="PRU00175"/>
    </source>
</evidence>
<keyword evidence="4" id="KW-0479">Metal-binding</keyword>
<dbReference type="AlphaFoldDB" id="A0A8P4GJR5"/>
<keyword evidence="15" id="KW-1185">Reference proteome</keyword>
<organism evidence="14 15">
    <name type="scientific">Dicentrarchus labrax</name>
    <name type="common">European seabass</name>
    <name type="synonym">Morone labrax</name>
    <dbReference type="NCBI Taxonomy" id="13489"/>
    <lineage>
        <taxon>Eukaryota</taxon>
        <taxon>Metazoa</taxon>
        <taxon>Chordata</taxon>
        <taxon>Craniata</taxon>
        <taxon>Vertebrata</taxon>
        <taxon>Euteleostomi</taxon>
        <taxon>Actinopterygii</taxon>
        <taxon>Neopterygii</taxon>
        <taxon>Teleostei</taxon>
        <taxon>Neoteleostei</taxon>
        <taxon>Acanthomorphata</taxon>
        <taxon>Eupercaria</taxon>
        <taxon>Moronidae</taxon>
        <taxon>Dicentrarchus</taxon>
    </lineage>
</organism>
<dbReference type="InterPro" id="IPR051261">
    <property type="entry name" value="NLR"/>
</dbReference>
<feature type="region of interest" description="Disordered" evidence="11">
    <location>
        <begin position="126"/>
        <end position="155"/>
    </location>
</feature>
<evidence type="ECO:0000256" key="2">
    <source>
        <dbReference type="ARBA" id="ARBA00022490"/>
    </source>
</evidence>
<protein>
    <recommendedName>
        <fullName evidence="16">NACHT, LRR and PYD domains-containing protein 12</fullName>
    </recommendedName>
</protein>
<dbReference type="SMART" id="SM00368">
    <property type="entry name" value="LRR_RI"/>
    <property type="match status" value="15"/>
</dbReference>
<dbReference type="Ensembl" id="ENSDLAT00005088009.1">
    <property type="protein sequence ID" value="ENSDLAP00005075694.1"/>
    <property type="gene ID" value="ENSDLAG00005022334.2"/>
</dbReference>
<dbReference type="Gene3D" id="3.40.50.300">
    <property type="entry name" value="P-loop containing nucleotide triphosphate hydrolases"/>
    <property type="match status" value="1"/>
</dbReference>
<dbReference type="InterPro" id="IPR029495">
    <property type="entry name" value="NACHT-assoc"/>
</dbReference>
<dbReference type="InterPro" id="IPR001611">
    <property type="entry name" value="Leu-rich_rpt"/>
</dbReference>
<reference evidence="14" key="2">
    <citation type="submission" date="2025-09" db="UniProtKB">
        <authorList>
            <consortium name="Ensembl"/>
        </authorList>
    </citation>
    <scope>IDENTIFICATION</scope>
</reference>
<dbReference type="PROSITE" id="PS50837">
    <property type="entry name" value="NACHT"/>
    <property type="match status" value="1"/>
</dbReference>
<dbReference type="InterPro" id="IPR001841">
    <property type="entry name" value="Znf_RING"/>
</dbReference>
<dbReference type="InterPro" id="IPR041075">
    <property type="entry name" value="NOD1/2_WH"/>
</dbReference>
<dbReference type="FunFam" id="3.40.50.300:FF:001524">
    <property type="entry name" value="Si:dkey-126g1.7"/>
    <property type="match status" value="1"/>
</dbReference>
<dbReference type="Pfam" id="PF14484">
    <property type="entry name" value="FISNA"/>
    <property type="match status" value="1"/>
</dbReference>
<evidence type="ECO:0000256" key="7">
    <source>
        <dbReference type="ARBA" id="ARBA00022771"/>
    </source>
</evidence>
<dbReference type="PROSITE" id="PS00518">
    <property type="entry name" value="ZF_RING_1"/>
    <property type="match status" value="1"/>
</dbReference>
<dbReference type="Gene3D" id="3.30.40.10">
    <property type="entry name" value="Zinc/RING finger domain, C3HC4 (zinc finger)"/>
    <property type="match status" value="1"/>
</dbReference>
<evidence type="ECO:0000259" key="12">
    <source>
        <dbReference type="PROSITE" id="PS50089"/>
    </source>
</evidence>
<feature type="region of interest" description="Disordered" evidence="11">
    <location>
        <begin position="1"/>
        <end position="62"/>
    </location>
</feature>
<dbReference type="GO" id="GO:0005524">
    <property type="term" value="F:ATP binding"/>
    <property type="evidence" value="ECO:0007669"/>
    <property type="project" value="UniProtKB-KW"/>
</dbReference>
<dbReference type="InterPro" id="IPR013083">
    <property type="entry name" value="Znf_RING/FYVE/PHD"/>
</dbReference>
<dbReference type="InterPro" id="IPR007111">
    <property type="entry name" value="NACHT_NTPase"/>
</dbReference>
<evidence type="ECO:0000256" key="6">
    <source>
        <dbReference type="ARBA" id="ARBA00022741"/>
    </source>
</evidence>
<dbReference type="InterPro" id="IPR041267">
    <property type="entry name" value="NLRP_HD2"/>
</dbReference>
<dbReference type="FunFam" id="3.80.10.10:FF:000336">
    <property type="entry name" value="Si:dkey-222h21.2"/>
    <property type="match status" value="1"/>
</dbReference>
<dbReference type="Proteomes" id="UP000694389">
    <property type="component" value="Unassembled WGS sequence"/>
</dbReference>
<dbReference type="Pfam" id="PF05729">
    <property type="entry name" value="NACHT"/>
    <property type="match status" value="1"/>
</dbReference>
<evidence type="ECO:0008006" key="16">
    <source>
        <dbReference type="Google" id="ProtNLM"/>
    </source>
</evidence>
<dbReference type="CDD" id="cd00116">
    <property type="entry name" value="LRR_RI"/>
    <property type="match status" value="1"/>
</dbReference>
<feature type="domain" description="NACHT" evidence="13">
    <location>
        <begin position="251"/>
        <end position="385"/>
    </location>
</feature>
<dbReference type="SMART" id="SM01288">
    <property type="entry name" value="FISNA"/>
    <property type="match status" value="1"/>
</dbReference>
<evidence type="ECO:0000256" key="8">
    <source>
        <dbReference type="ARBA" id="ARBA00022833"/>
    </source>
</evidence>
<dbReference type="Pfam" id="PF15227">
    <property type="entry name" value="zf-C3HC4_4"/>
    <property type="match status" value="1"/>
</dbReference>
<keyword evidence="7 10" id="KW-0863">Zinc-finger</keyword>
<dbReference type="Pfam" id="PF17779">
    <property type="entry name" value="WHD_NOD2"/>
    <property type="match status" value="1"/>
</dbReference>
<evidence type="ECO:0000256" key="4">
    <source>
        <dbReference type="ARBA" id="ARBA00022723"/>
    </source>
</evidence>
<sequence length="1248" mass="140260">MSVNVEEEEDRAESPVSSCLSMKSDRSKNEPISFSNEPSDTQVQSNRRRTESPVSSCLSMKSDWSKDEPLHFSNGPSDTQERKRSRVPVEEQLSCCVLCQDVLKDPVSTSCGHWFCRQCITSYWDQSGSPGDASCPQCGKRPRTRPGLQTDNESSTVQMNAGLQEVLDEHKISLRRRCERVTEGTDETGSGTLLNRIYTELYITEGQSEEVNTQHEVRQLETASKKKTFHDAPIKCHEIFKALPDQQRHIRVVLTNGVAGVGKTFSVQKFTLDWAEGSENQDVSLVVLLSFRELNLIKDEQYSLLTLLHVFHPTLQKVTAEQLAVCKLLFIFDGLDENRLSLDFHNNEVVSDVTQKSSVNVLLTNLIKGNLLPSALVWITSRPAAANQIPPECVDRVTEVRGFTDAQKEEYFRRRVSDEDLSNRIISHIKTSRSLHIMCLIPVFCWITATVLVHMLTTDQRGELPKTLTDLYSHFLLVQTKRKKQKYDEGHETSPQELMEADRKVLLKLGRLAFEQLQKGNIMFYQEDLEQCGLDVTEASVYSGVCTEIFKRESVIFQKTVYCFVHLSIQEFLAAVYMFHCHTNRNTEVLKDFLEEKHVDSTLDVFLRSAMMKSLRSENGHLDLFVRFLHGLSLESNQRLLGGLLGQTDNSPEIIQRAINNLKKMNSGNISPDRSINIFHCLMEINDDSIHQEIQQFLKSENRSEKELSEIHCSALAYMLQMSEEVLDELNLQKYNTSVEGRQRLIPAVRNCRKAVLSDCGLSETHCEVVVSALKSNPSHLRELDLSGNNKLQDSGVKLLCVGLESPHCRLGTLRLSGCSLSEISCSSLVSALKSNPSHLRELDLSINNNLQDSGVKLLCGFLESPHCRLETLRLINCRLSEISCSSLVSALKSNPSHLRELDLSDNNLQDSGVKLLCGFLESPHCRLETLRLSGCSLSEISCSSLVSALKSNPSHLRELDLSINDNLQDSGLKLLCGFLESPHCRLETLRLRDCSLSEISCSSLVSALKSNPSHLRELELSDNKLQDSGVKLLCGFLESPHCRLETLRLRNCSLSEISFSSLGLSLKSNPSHLRELDMRDNKLQDSGVKLLCGFLESPHCRLETLRLSGCRLSEISCSSLVSALKSNPSHLRKLDLSYNNYLKDSGVKLLCGFLESPHCRLETLRLRDCSLSEISCSSLGSALKSNPSHLRELNLSYNKLKDSGVKLLCGFLESPHCRLETLRSDTMFYFCAEMNVMLSCADSKVQT</sequence>
<keyword evidence="9" id="KW-0067">ATP-binding</keyword>
<proteinExistence type="predicted"/>
<evidence type="ECO:0000256" key="5">
    <source>
        <dbReference type="ARBA" id="ARBA00022737"/>
    </source>
</evidence>
<reference evidence="14" key="1">
    <citation type="submission" date="2025-08" db="UniProtKB">
        <authorList>
            <consortium name="Ensembl"/>
        </authorList>
    </citation>
    <scope>IDENTIFICATION</scope>
</reference>
<dbReference type="Pfam" id="PF17776">
    <property type="entry name" value="NLRC4_HD2"/>
    <property type="match status" value="1"/>
</dbReference>
<evidence type="ECO:0000256" key="3">
    <source>
        <dbReference type="ARBA" id="ARBA00022614"/>
    </source>
</evidence>
<dbReference type="PROSITE" id="PS50089">
    <property type="entry name" value="ZF_RING_2"/>
    <property type="match status" value="1"/>
</dbReference>
<feature type="compositionally biased region" description="Polar residues" evidence="11">
    <location>
        <begin position="30"/>
        <end position="45"/>
    </location>
</feature>
<evidence type="ECO:0000313" key="14">
    <source>
        <dbReference type="Ensembl" id="ENSDLAP00005075694.1"/>
    </source>
</evidence>
<evidence type="ECO:0000256" key="1">
    <source>
        <dbReference type="ARBA" id="ARBA00004496"/>
    </source>
</evidence>
<dbReference type="PANTHER" id="PTHR24106">
    <property type="entry name" value="NACHT, LRR AND CARD DOMAINS-CONTAINING"/>
    <property type="match status" value="1"/>
</dbReference>
<dbReference type="PROSITE" id="PS51450">
    <property type="entry name" value="LRR"/>
    <property type="match status" value="2"/>
</dbReference>
<feature type="compositionally biased region" description="Acidic residues" evidence="11">
    <location>
        <begin position="1"/>
        <end position="11"/>
    </location>
</feature>
<dbReference type="GO" id="GO:0008270">
    <property type="term" value="F:zinc ion binding"/>
    <property type="evidence" value="ECO:0007669"/>
    <property type="project" value="UniProtKB-KW"/>
</dbReference>
<evidence type="ECO:0000256" key="9">
    <source>
        <dbReference type="ARBA" id="ARBA00022840"/>
    </source>
</evidence>
<dbReference type="Gene3D" id="3.80.10.10">
    <property type="entry name" value="Ribonuclease Inhibitor"/>
    <property type="match status" value="3"/>
</dbReference>
<dbReference type="InterPro" id="IPR017907">
    <property type="entry name" value="Znf_RING_CS"/>
</dbReference>
<keyword evidence="5" id="KW-0677">Repeat</keyword>
<feature type="domain" description="RING-type" evidence="12">
    <location>
        <begin position="96"/>
        <end position="138"/>
    </location>
</feature>
<dbReference type="SUPFAM" id="SSF52047">
    <property type="entry name" value="RNI-like"/>
    <property type="match status" value="2"/>
</dbReference>
<accession>A0A8P4GJR5</accession>
<keyword evidence="3" id="KW-0433">Leucine-rich repeat</keyword>